<keyword evidence="4" id="KW-1185">Reference proteome</keyword>
<feature type="domain" description="F-box" evidence="2">
    <location>
        <begin position="59"/>
        <end position="99"/>
    </location>
</feature>
<dbReference type="PANTHER" id="PTHR38926:SF5">
    <property type="entry name" value="F-BOX AND LEUCINE-RICH REPEAT PROTEIN 6"/>
    <property type="match status" value="1"/>
</dbReference>
<dbReference type="Gene3D" id="1.20.1280.50">
    <property type="match status" value="1"/>
</dbReference>
<dbReference type="InterPro" id="IPR032675">
    <property type="entry name" value="LRR_dom_sf"/>
</dbReference>
<organism evidence="3 4">
    <name type="scientific">Cinnamomum micranthum f. kanehirae</name>
    <dbReference type="NCBI Taxonomy" id="337451"/>
    <lineage>
        <taxon>Eukaryota</taxon>
        <taxon>Viridiplantae</taxon>
        <taxon>Streptophyta</taxon>
        <taxon>Embryophyta</taxon>
        <taxon>Tracheophyta</taxon>
        <taxon>Spermatophyta</taxon>
        <taxon>Magnoliopsida</taxon>
        <taxon>Magnoliidae</taxon>
        <taxon>Laurales</taxon>
        <taxon>Lauraceae</taxon>
        <taxon>Cinnamomum</taxon>
    </lineage>
</organism>
<evidence type="ECO:0000313" key="3">
    <source>
        <dbReference type="EMBL" id="RWR82579.1"/>
    </source>
</evidence>
<dbReference type="SMART" id="SM00367">
    <property type="entry name" value="LRR_CC"/>
    <property type="match status" value="4"/>
</dbReference>
<dbReference type="InterPro" id="IPR001810">
    <property type="entry name" value="F-box_dom"/>
</dbReference>
<evidence type="ECO:0000313" key="4">
    <source>
        <dbReference type="Proteomes" id="UP000283530"/>
    </source>
</evidence>
<dbReference type="EMBL" id="QPKB01000004">
    <property type="protein sequence ID" value="RWR82579.1"/>
    <property type="molecule type" value="Genomic_DNA"/>
</dbReference>
<feature type="region of interest" description="Disordered" evidence="1">
    <location>
        <begin position="16"/>
        <end position="50"/>
    </location>
</feature>
<accession>A0A443NVQ1</accession>
<dbReference type="SUPFAM" id="SSF81383">
    <property type="entry name" value="F-box domain"/>
    <property type="match status" value="1"/>
</dbReference>
<proteinExistence type="predicted"/>
<dbReference type="InterPro" id="IPR006553">
    <property type="entry name" value="Leu-rich_rpt_Cys-con_subtyp"/>
</dbReference>
<dbReference type="STRING" id="337451.A0A443NVQ1"/>
<gene>
    <name evidence="3" type="ORF">CKAN_01130300</name>
</gene>
<dbReference type="Gene3D" id="3.80.10.10">
    <property type="entry name" value="Ribonuclease Inhibitor"/>
    <property type="match status" value="1"/>
</dbReference>
<sequence length="353" mass="40642">MSYLFLVHIKNKRRRQDGEKPTLQAIPMEKDGTEEETRTIHNDDDDSSSLKSTAEMRSWSDMTHECLVVIISRLSIEDRWKGTMLVCKSWMEASRDASLFTTFDLDHFFLSAAGDTSLWWSPHFERRIDAMLRSAALCADGRMREIRLRHCSDWSLVLAAERSPVLQVLSIKSCPNVTDLSITKIASTCSMLRVLDISYCYEISHKSLELIGRGCPNLKVLKRNLMNWLDPSQHSGIVPDEYLNACPQDGDREAVTISSFMHNLEHLELRFSKLTGDGLEWISEGCGNLEHLDLFGCANLTSRAMERASAKLKNLKRLVRPNFYIPRVLFHTERYGHWRLYDDRFQTGAFFQI</sequence>
<dbReference type="PANTHER" id="PTHR38926">
    <property type="entry name" value="F-BOX DOMAIN CONTAINING PROTEIN, EXPRESSED"/>
    <property type="match status" value="1"/>
</dbReference>
<protein>
    <submittedName>
        <fullName evidence="3">F-box protein SKIP1-like protein</fullName>
    </submittedName>
</protein>
<feature type="compositionally biased region" description="Basic and acidic residues" evidence="1">
    <location>
        <begin position="28"/>
        <end position="42"/>
    </location>
</feature>
<reference evidence="3 4" key="1">
    <citation type="journal article" date="2019" name="Nat. Plants">
        <title>Stout camphor tree genome fills gaps in understanding of flowering plant genome evolution.</title>
        <authorList>
            <person name="Chaw S.M."/>
            <person name="Liu Y.C."/>
            <person name="Wu Y.W."/>
            <person name="Wang H.Y."/>
            <person name="Lin C.I."/>
            <person name="Wu C.S."/>
            <person name="Ke H.M."/>
            <person name="Chang L.Y."/>
            <person name="Hsu C.Y."/>
            <person name="Yang H.T."/>
            <person name="Sudianto E."/>
            <person name="Hsu M.H."/>
            <person name="Wu K.P."/>
            <person name="Wang L.N."/>
            <person name="Leebens-Mack J.H."/>
            <person name="Tsai I.J."/>
        </authorList>
    </citation>
    <scope>NUCLEOTIDE SEQUENCE [LARGE SCALE GENOMIC DNA]</scope>
    <source>
        <strain evidence="4">cv. Chaw 1501</strain>
        <tissue evidence="3">Young leaves</tissue>
    </source>
</reference>
<dbReference type="AlphaFoldDB" id="A0A443NVQ1"/>
<comment type="caution">
    <text evidence="3">The sequence shown here is derived from an EMBL/GenBank/DDBJ whole genome shotgun (WGS) entry which is preliminary data.</text>
</comment>
<dbReference type="OrthoDB" id="550575at2759"/>
<dbReference type="Pfam" id="PF13516">
    <property type="entry name" value="LRR_6"/>
    <property type="match status" value="1"/>
</dbReference>
<dbReference type="SUPFAM" id="SSF52047">
    <property type="entry name" value="RNI-like"/>
    <property type="match status" value="1"/>
</dbReference>
<dbReference type="InterPro" id="IPR036047">
    <property type="entry name" value="F-box-like_dom_sf"/>
</dbReference>
<dbReference type="InterPro" id="IPR001611">
    <property type="entry name" value="Leu-rich_rpt"/>
</dbReference>
<dbReference type="Proteomes" id="UP000283530">
    <property type="component" value="Unassembled WGS sequence"/>
</dbReference>
<evidence type="ECO:0000259" key="2">
    <source>
        <dbReference type="Pfam" id="PF00646"/>
    </source>
</evidence>
<dbReference type="Pfam" id="PF00646">
    <property type="entry name" value="F-box"/>
    <property type="match status" value="1"/>
</dbReference>
<name>A0A443NVQ1_9MAGN</name>
<evidence type="ECO:0000256" key="1">
    <source>
        <dbReference type="SAM" id="MobiDB-lite"/>
    </source>
</evidence>